<dbReference type="GeneID" id="63804766"/>
<keyword evidence="3" id="KW-1185">Reference proteome</keyword>
<dbReference type="InterPro" id="IPR000795">
    <property type="entry name" value="T_Tr_GTP-bd_dom"/>
</dbReference>
<dbReference type="InterPro" id="IPR027417">
    <property type="entry name" value="P-loop_NTPase"/>
</dbReference>
<feature type="domain" description="Tr-type G" evidence="1">
    <location>
        <begin position="167"/>
        <end position="275"/>
    </location>
</feature>
<dbReference type="GO" id="GO:0003924">
    <property type="term" value="F:GTPase activity"/>
    <property type="evidence" value="ECO:0007669"/>
    <property type="project" value="InterPro"/>
</dbReference>
<evidence type="ECO:0000259" key="1">
    <source>
        <dbReference type="Pfam" id="PF00009"/>
    </source>
</evidence>
<reference evidence="2 3" key="1">
    <citation type="submission" date="2016-07" db="EMBL/GenBank/DDBJ databases">
        <title>Pervasive Adenine N6-methylation of Active Genes in Fungi.</title>
        <authorList>
            <consortium name="DOE Joint Genome Institute"/>
            <person name="Mondo S.J."/>
            <person name="Dannebaum R.O."/>
            <person name="Kuo R.C."/>
            <person name="Labutti K."/>
            <person name="Haridas S."/>
            <person name="Kuo A."/>
            <person name="Salamov A."/>
            <person name="Ahrendt S.R."/>
            <person name="Lipzen A."/>
            <person name="Sullivan W."/>
            <person name="Andreopoulos W.B."/>
            <person name="Clum A."/>
            <person name="Lindquist E."/>
            <person name="Daum C."/>
            <person name="Ramamoorthy G.K."/>
            <person name="Gryganskyi A."/>
            <person name="Culley D."/>
            <person name="Magnuson J.K."/>
            <person name="James T.Y."/>
            <person name="O'Malley M.A."/>
            <person name="Stajich J.E."/>
            <person name="Spatafora J.W."/>
            <person name="Visel A."/>
            <person name="Grigoriev I.V."/>
        </authorList>
    </citation>
    <scope>NUCLEOTIDE SEQUENCE [LARGE SCALE GENOMIC DNA]</scope>
    <source>
        <strain evidence="2 3">ATCC 12442</strain>
    </source>
</reference>
<dbReference type="PANTHER" id="PTHR43721:SF30">
    <property type="entry name" value="TR-TYPE G DOMAIN-CONTAINING PROTEIN"/>
    <property type="match status" value="1"/>
</dbReference>
<dbReference type="Proteomes" id="UP000193922">
    <property type="component" value="Unassembled WGS sequence"/>
</dbReference>
<dbReference type="GO" id="GO:0005525">
    <property type="term" value="F:GTP binding"/>
    <property type="evidence" value="ECO:0007669"/>
    <property type="project" value="InterPro"/>
</dbReference>
<sequence>MYSEDVVRVRSLSVLDEGVHKLPPETDRSGNVEYKTKLEKISHTPDHTSGEPSFHGGKLAEGNGHAIYIVGVHDDGEVIGITPEEFDITLGIIQKMAEQLDNARITTVNRRVLANSRVVAEVHVTQRISMRRSELRNSSARSVTFGSIGFDADGVLLNYTNNRSAEQIFQRAQHVVTFIDTCGYAKHLKTTASAVTGYSSHVFCIAVPADATEISAATREYLAIAAVLGMPIIVVMTKMDAAVKASFGRLMHKLLEALETAVPGRSQCVVMNMSTDAYESLAHDIMDISLTNVLSVLRAPALDSADDGFEFHIEHWMSLDTVGTVVTGWVKAGSFELLDKDRVLMLGPDSSGNFANVKPAEPLAMRKGMLIIDAGDGVASARRRVTNEFVARVVVLSPEFRASNLQTVVVHVRSTYHQAHVVEIVDDDAADGFEWVRIRLRFDDAVVDTVYPDMPIIARGGQDLLFVGRAIAPM</sequence>
<dbReference type="Pfam" id="PF00009">
    <property type="entry name" value="GTP_EFTU"/>
    <property type="match status" value="1"/>
</dbReference>
<evidence type="ECO:0000313" key="2">
    <source>
        <dbReference type="EMBL" id="ORX67808.1"/>
    </source>
</evidence>
<name>A0A1Y1W2U6_9FUNG</name>
<dbReference type="AlphaFoldDB" id="A0A1Y1W2U6"/>
<dbReference type="Gene3D" id="3.40.50.300">
    <property type="entry name" value="P-loop containing nucleotide triphosphate hydrolases"/>
    <property type="match status" value="1"/>
</dbReference>
<organism evidence="2 3">
    <name type="scientific">Linderina pennispora</name>
    <dbReference type="NCBI Taxonomy" id="61395"/>
    <lineage>
        <taxon>Eukaryota</taxon>
        <taxon>Fungi</taxon>
        <taxon>Fungi incertae sedis</taxon>
        <taxon>Zoopagomycota</taxon>
        <taxon>Kickxellomycotina</taxon>
        <taxon>Kickxellomycetes</taxon>
        <taxon>Kickxellales</taxon>
        <taxon>Kickxellaceae</taxon>
        <taxon>Linderina</taxon>
    </lineage>
</organism>
<dbReference type="OrthoDB" id="248233at2759"/>
<dbReference type="RefSeq" id="XP_040741654.1">
    <property type="nucleotide sequence ID" value="XM_040888118.1"/>
</dbReference>
<dbReference type="InterPro" id="IPR050055">
    <property type="entry name" value="EF-Tu_GTPase"/>
</dbReference>
<gene>
    <name evidence="2" type="ORF">DL89DRAFT_269004</name>
</gene>
<accession>A0A1Y1W2U6</accession>
<dbReference type="STRING" id="61395.A0A1Y1W2U6"/>
<comment type="caution">
    <text evidence="2">The sequence shown here is derived from an EMBL/GenBank/DDBJ whole genome shotgun (WGS) entry which is preliminary data.</text>
</comment>
<dbReference type="GO" id="GO:0003746">
    <property type="term" value="F:translation elongation factor activity"/>
    <property type="evidence" value="ECO:0007669"/>
    <property type="project" value="TreeGrafter"/>
</dbReference>
<dbReference type="SUPFAM" id="SSF52540">
    <property type="entry name" value="P-loop containing nucleoside triphosphate hydrolases"/>
    <property type="match status" value="1"/>
</dbReference>
<protein>
    <recommendedName>
        <fullName evidence="1">Tr-type G domain-containing protein</fullName>
    </recommendedName>
</protein>
<evidence type="ECO:0000313" key="3">
    <source>
        <dbReference type="Proteomes" id="UP000193922"/>
    </source>
</evidence>
<proteinExistence type="predicted"/>
<dbReference type="EMBL" id="MCFD01000011">
    <property type="protein sequence ID" value="ORX67808.1"/>
    <property type="molecule type" value="Genomic_DNA"/>
</dbReference>
<dbReference type="PANTHER" id="PTHR43721">
    <property type="entry name" value="ELONGATION FACTOR TU-RELATED"/>
    <property type="match status" value="1"/>
</dbReference>